<gene>
    <name evidence="1" type="ORF">HUJ06_013571</name>
</gene>
<organism evidence="1 2">
    <name type="scientific">Nelumbo nucifera</name>
    <name type="common">Sacred lotus</name>
    <dbReference type="NCBI Taxonomy" id="4432"/>
    <lineage>
        <taxon>Eukaryota</taxon>
        <taxon>Viridiplantae</taxon>
        <taxon>Streptophyta</taxon>
        <taxon>Embryophyta</taxon>
        <taxon>Tracheophyta</taxon>
        <taxon>Spermatophyta</taxon>
        <taxon>Magnoliopsida</taxon>
        <taxon>Proteales</taxon>
        <taxon>Nelumbonaceae</taxon>
        <taxon>Nelumbo</taxon>
    </lineage>
</organism>
<evidence type="ECO:0000313" key="2">
    <source>
        <dbReference type="Proteomes" id="UP000607653"/>
    </source>
</evidence>
<dbReference type="Proteomes" id="UP000607653">
    <property type="component" value="Unassembled WGS sequence"/>
</dbReference>
<evidence type="ECO:0000313" key="1">
    <source>
        <dbReference type="EMBL" id="DAD39248.1"/>
    </source>
</evidence>
<dbReference type="AlphaFoldDB" id="A0A822ZCI4"/>
<accession>A0A822ZCI4</accession>
<dbReference type="EMBL" id="DUZY01000005">
    <property type="protein sequence ID" value="DAD39248.1"/>
    <property type="molecule type" value="Genomic_DNA"/>
</dbReference>
<protein>
    <submittedName>
        <fullName evidence="1">Uncharacterized protein</fullName>
    </submittedName>
</protein>
<name>A0A822ZCI4_NELNU</name>
<proteinExistence type="predicted"/>
<keyword evidence="2" id="KW-1185">Reference proteome</keyword>
<reference evidence="1 2" key="1">
    <citation type="journal article" date="2020" name="Mol. Biol. Evol.">
        <title>Distinct Expression and Methylation Patterns for Genes with Different Fates following a Single Whole-Genome Duplication in Flowering Plants.</title>
        <authorList>
            <person name="Shi T."/>
            <person name="Rahmani R.S."/>
            <person name="Gugger P.F."/>
            <person name="Wang M."/>
            <person name="Li H."/>
            <person name="Zhang Y."/>
            <person name="Li Z."/>
            <person name="Wang Q."/>
            <person name="Van de Peer Y."/>
            <person name="Marchal K."/>
            <person name="Chen J."/>
        </authorList>
    </citation>
    <scope>NUCLEOTIDE SEQUENCE [LARGE SCALE GENOMIC DNA]</scope>
    <source>
        <tissue evidence="1">Leaf</tissue>
    </source>
</reference>
<comment type="caution">
    <text evidence="1">The sequence shown here is derived from an EMBL/GenBank/DDBJ whole genome shotgun (WGS) entry which is preliminary data.</text>
</comment>
<sequence length="50" mass="5776">MHLQEVLEKCSLVKDLEMLPFGDLTPMTVGTKTAWKVLRARPLLEERYTS</sequence>